<dbReference type="KEGG" id="lmi:LMXM_07_0310"/>
<keyword evidence="4" id="KW-1185">Reference proteome</keyword>
<feature type="region of interest" description="Disordered" evidence="2">
    <location>
        <begin position="663"/>
        <end position="708"/>
    </location>
</feature>
<feature type="region of interest" description="Disordered" evidence="2">
    <location>
        <begin position="1"/>
        <end position="20"/>
    </location>
</feature>
<organism evidence="3 4">
    <name type="scientific">Leishmania mexicana (strain MHOM/GT/2001/U1103)</name>
    <dbReference type="NCBI Taxonomy" id="929439"/>
    <lineage>
        <taxon>Eukaryota</taxon>
        <taxon>Discoba</taxon>
        <taxon>Euglenozoa</taxon>
        <taxon>Kinetoplastea</taxon>
        <taxon>Metakinetoplastina</taxon>
        <taxon>Trypanosomatida</taxon>
        <taxon>Trypanosomatidae</taxon>
        <taxon>Leishmaniinae</taxon>
        <taxon>Leishmania</taxon>
    </lineage>
</organism>
<sequence>MYPERRPYATSMPHSGYRAKPLVPQLPKDALVMLRSHIGYDDLQNGGSDQPVSLLRSAAGRTYLADGSSTLSSRQLTSAQKLLPLTDRSSQAALDAARLEPPIEHASVVYHGCQQAVLNAELREKVEAHYKRWSARVEELQALFSDLPTESALHNTRGVESLHSYLHAYRCTEDMLVTPAEVAEQHALRTPLPEIDVMSQVPAIPMDTMRCSLDDLLRSPYLLAPLDTHLTHLSLLDKVGHLSWSGEGEVEVATRCLKKPRRQRVKARKDCTVEESEETRVVLQVEETAEEEDIYPSRAAVAMHERLHYNPGDYAQRELKKSEEALRELQDRVQTAKRQKEEAIDAADPLTALRNLHAQVDFSNDLLLLYKARMALVSLHSDDTRDFRRDVVNLIDDSHRSVQAVHGYARMALPSVQHDVRVLTEAVQQTQQQLTAMQATEAAADAGMRAHMCGMDKAARALWEEVHAALEKIADNARERGRYAQRCMSLREQRAKEAAAVQAQLQAQSAHYERLCRCEQVLTHWDQAGDVLGKYVDACVPKLLKHLAAVEESDADLAQREAEEYVGHYEQFVYAAEEARAKRCTQADRMRLLQRSTLLNQERASDTMDPDAATHAQRLDDVSRELDEVQLYLKYVSDMEADREAEVDPVLRGVLARHTLAQLGTAGEEGEAEKPLPTPGLLEDAPAASAADAKPSPASPSTATEATRRTAAASATAAGGGVVVAATTATAPPSLSVTVAHPFVTARLVGLAHESDYLSQQGQLVGQELQAVEAKWTGLRHSREELQVMEAKYKNGDDIRALLGVDKP</sequence>
<dbReference type="OMA" id="CMSLREQ"/>
<dbReference type="EMBL" id="FR799560">
    <property type="protein sequence ID" value="CBZ23644.1"/>
    <property type="molecule type" value="Genomic_DNA"/>
</dbReference>
<accession>E9AL41</accession>
<feature type="compositionally biased region" description="Low complexity" evidence="2">
    <location>
        <begin position="685"/>
        <end position="708"/>
    </location>
</feature>
<protein>
    <recommendedName>
        <fullName evidence="5">Paraflagellar rod protein</fullName>
    </recommendedName>
</protein>
<dbReference type="InterPro" id="IPR007824">
    <property type="entry name" value="Flagellar_rod"/>
</dbReference>
<dbReference type="Proteomes" id="UP000007259">
    <property type="component" value="Chromosome 7"/>
</dbReference>
<evidence type="ECO:0000313" key="4">
    <source>
        <dbReference type="Proteomes" id="UP000007259"/>
    </source>
</evidence>
<dbReference type="PhylomeDB" id="E9AL41"/>
<dbReference type="RefSeq" id="XP_003872175.1">
    <property type="nucleotide sequence ID" value="XM_003872126.1"/>
</dbReference>
<feature type="coiled-coil region" evidence="1">
    <location>
        <begin position="312"/>
        <end position="346"/>
    </location>
</feature>
<dbReference type="GeneID" id="13447026"/>
<evidence type="ECO:0000256" key="2">
    <source>
        <dbReference type="SAM" id="MobiDB-lite"/>
    </source>
</evidence>
<dbReference type="AlphaFoldDB" id="E9AL41"/>
<evidence type="ECO:0008006" key="5">
    <source>
        <dbReference type="Google" id="ProtNLM"/>
    </source>
</evidence>
<evidence type="ECO:0000313" key="3">
    <source>
        <dbReference type="EMBL" id="CBZ23644.1"/>
    </source>
</evidence>
<dbReference type="Pfam" id="PF05149">
    <property type="entry name" value="Flagellar_rod"/>
    <property type="match status" value="1"/>
</dbReference>
<gene>
    <name evidence="3" type="ORF">LMXM_07_0310</name>
</gene>
<dbReference type="OrthoDB" id="272902at2759"/>
<dbReference type="GO" id="GO:0031514">
    <property type="term" value="C:motile cilium"/>
    <property type="evidence" value="ECO:0007669"/>
    <property type="project" value="InterPro"/>
</dbReference>
<dbReference type="VEuPathDB" id="TriTrypDB:LmxM.07.0310"/>
<reference evidence="3 4" key="1">
    <citation type="journal article" date="2011" name="Genome Res.">
        <title>Chromosome and gene copy number variation allow major structural change between species and strains of Leishmania.</title>
        <authorList>
            <person name="Rogers M.B."/>
            <person name="Hilley J.D."/>
            <person name="Dickens N.J."/>
            <person name="Wilkes J."/>
            <person name="Bates P.A."/>
            <person name="Depledge D.P."/>
            <person name="Harris D."/>
            <person name="Her Y."/>
            <person name="Herzyk P."/>
            <person name="Imamura H."/>
            <person name="Otto T.D."/>
            <person name="Sanders M."/>
            <person name="Seeger K."/>
            <person name="Dujardin J.C."/>
            <person name="Berriman M."/>
            <person name="Smith D.F."/>
            <person name="Hertz-Fowler C."/>
            <person name="Mottram J.C."/>
        </authorList>
    </citation>
    <scope>NUCLEOTIDE SEQUENCE [LARGE SCALE GENOMIC DNA]</scope>
    <source>
        <strain evidence="3 4">MHOM/GT/2001/U1103</strain>
    </source>
</reference>
<dbReference type="GO" id="GO:0005516">
    <property type="term" value="F:calmodulin binding"/>
    <property type="evidence" value="ECO:0007669"/>
    <property type="project" value="InterPro"/>
</dbReference>
<name>E9AL41_LEIMU</name>
<evidence type="ECO:0000256" key="1">
    <source>
        <dbReference type="SAM" id="Coils"/>
    </source>
</evidence>
<keyword evidence="1" id="KW-0175">Coiled coil</keyword>
<proteinExistence type="predicted"/>